<evidence type="ECO:0000256" key="1">
    <source>
        <dbReference type="ARBA" id="ARBA00005417"/>
    </source>
</evidence>
<accession>A0A0W1JFJ6</accession>
<comment type="caution">
    <text evidence="6">The sequence shown here is derived from an EMBL/GenBank/DDBJ whole genome shotgun (WGS) entry which is preliminary data.</text>
</comment>
<dbReference type="OrthoDB" id="9802264at2"/>
<dbReference type="InterPro" id="IPR003593">
    <property type="entry name" value="AAA+_ATPase"/>
</dbReference>
<dbReference type="GO" id="GO:0005524">
    <property type="term" value="F:ATP binding"/>
    <property type="evidence" value="ECO:0007669"/>
    <property type="project" value="UniProtKB-KW"/>
</dbReference>
<evidence type="ECO:0000259" key="5">
    <source>
        <dbReference type="PROSITE" id="PS50893"/>
    </source>
</evidence>
<dbReference type="Pfam" id="PF00005">
    <property type="entry name" value="ABC_tran"/>
    <property type="match status" value="1"/>
</dbReference>
<dbReference type="PIRSF" id="PIRSF039085">
    <property type="entry name" value="ABC_ATPase_HisP"/>
    <property type="match status" value="1"/>
</dbReference>
<dbReference type="EMBL" id="LOCK01000050">
    <property type="protein sequence ID" value="KTE90178.1"/>
    <property type="molecule type" value="Genomic_DNA"/>
</dbReference>
<dbReference type="AlphaFoldDB" id="A0A0W1JFJ6"/>
<dbReference type="GO" id="GO:0015424">
    <property type="term" value="F:ABC-type amino acid transporter activity"/>
    <property type="evidence" value="ECO:0007669"/>
    <property type="project" value="InterPro"/>
</dbReference>
<keyword evidence="4 6" id="KW-0067">ATP-binding</keyword>
<evidence type="ECO:0000313" key="6">
    <source>
        <dbReference type="EMBL" id="KTE90178.1"/>
    </source>
</evidence>
<name>A0A0W1JFJ6_DESHA</name>
<dbReference type="RefSeq" id="WP_011460478.1">
    <property type="nucleotide sequence ID" value="NZ_LOCK01000050.1"/>
</dbReference>
<evidence type="ECO:0000256" key="3">
    <source>
        <dbReference type="ARBA" id="ARBA00022741"/>
    </source>
</evidence>
<dbReference type="SMART" id="SM00382">
    <property type="entry name" value="AAA"/>
    <property type="match status" value="1"/>
</dbReference>
<keyword evidence="2" id="KW-0813">Transport</keyword>
<keyword evidence="3" id="KW-0547">Nucleotide-binding</keyword>
<feature type="domain" description="ABC transporter" evidence="5">
    <location>
        <begin position="3"/>
        <end position="237"/>
    </location>
</feature>
<evidence type="ECO:0000313" key="7">
    <source>
        <dbReference type="Proteomes" id="UP000054623"/>
    </source>
</evidence>
<proteinExistence type="inferred from homology"/>
<evidence type="ECO:0000256" key="4">
    <source>
        <dbReference type="ARBA" id="ARBA00022840"/>
    </source>
</evidence>
<dbReference type="GO" id="GO:0016887">
    <property type="term" value="F:ATP hydrolysis activity"/>
    <property type="evidence" value="ECO:0007669"/>
    <property type="project" value="InterPro"/>
</dbReference>
<organism evidence="6 7">
    <name type="scientific">Desulfitobacterium hafniense</name>
    <name type="common">Desulfitobacterium frappieri</name>
    <dbReference type="NCBI Taxonomy" id="49338"/>
    <lineage>
        <taxon>Bacteria</taxon>
        <taxon>Bacillati</taxon>
        <taxon>Bacillota</taxon>
        <taxon>Clostridia</taxon>
        <taxon>Eubacteriales</taxon>
        <taxon>Desulfitobacteriaceae</taxon>
        <taxon>Desulfitobacterium</taxon>
    </lineage>
</organism>
<comment type="similarity">
    <text evidence="1">Belongs to the ABC transporter superfamily.</text>
</comment>
<dbReference type="PROSITE" id="PS00211">
    <property type="entry name" value="ABC_TRANSPORTER_1"/>
    <property type="match status" value="1"/>
</dbReference>
<dbReference type="PANTHER" id="PTHR43166">
    <property type="entry name" value="AMINO ACID IMPORT ATP-BINDING PROTEIN"/>
    <property type="match status" value="1"/>
</dbReference>
<dbReference type="SUPFAM" id="SSF52540">
    <property type="entry name" value="P-loop containing nucleoside triphosphate hydrolases"/>
    <property type="match status" value="1"/>
</dbReference>
<dbReference type="InterPro" id="IPR050086">
    <property type="entry name" value="MetN_ABC_transporter-like"/>
</dbReference>
<dbReference type="InterPro" id="IPR027417">
    <property type="entry name" value="P-loop_NTPase"/>
</dbReference>
<protein>
    <submittedName>
        <fullName evidence="6">Glutamine ABC transporter ATP-binding protein</fullName>
    </submittedName>
</protein>
<dbReference type="InterPro" id="IPR030679">
    <property type="entry name" value="ABC_ATPase_HisP-typ"/>
</dbReference>
<gene>
    <name evidence="6" type="primary">glnQ</name>
    <name evidence="6" type="ORF">AT727_09635</name>
</gene>
<dbReference type="Gene3D" id="3.40.50.300">
    <property type="entry name" value="P-loop containing nucleotide triphosphate hydrolases"/>
    <property type="match status" value="1"/>
</dbReference>
<reference evidence="6 7" key="1">
    <citation type="submission" date="2015-12" db="EMBL/GenBank/DDBJ databases">
        <title>Draft Genome Sequence of Desulfitobacterium hafniense Strain DH, a Sulfate-reducing Bacterium Isolated from Paddy Soils.</title>
        <authorList>
            <person name="Bao P."/>
            <person name="Zhang X."/>
            <person name="Li G."/>
        </authorList>
    </citation>
    <scope>NUCLEOTIDE SEQUENCE [LARGE SCALE GENOMIC DNA]</scope>
    <source>
        <strain evidence="6 7">DH</strain>
    </source>
</reference>
<evidence type="ECO:0000256" key="2">
    <source>
        <dbReference type="ARBA" id="ARBA00022448"/>
    </source>
</evidence>
<dbReference type="InterPro" id="IPR003439">
    <property type="entry name" value="ABC_transporter-like_ATP-bd"/>
</dbReference>
<sequence length="244" mass="27768">MKLKISNLEKAFAGKTVLKDINIDLEHFRSLAIIGPSGGGKSTLLRMIAGLQRPDRGEIHINGERIDYSETLLHEYRKTIGVVFQSYNLFPHLTALDNITLPLTVVHKFSKEKAKIIALDLLDRFQLKVHMDKKPHQLSGGQQQRIAVARALSIESRFLLFDEPTSALDPELTSEVLDMIKELQEQDKDLILVTHEMGFARQSCDYVLFIADGQIIEHGPSAKIFKEPQTLELKNFLNKILEWR</sequence>
<dbReference type="InterPro" id="IPR017871">
    <property type="entry name" value="ABC_transporter-like_CS"/>
</dbReference>
<dbReference type="PROSITE" id="PS50893">
    <property type="entry name" value="ABC_TRANSPORTER_2"/>
    <property type="match status" value="1"/>
</dbReference>
<dbReference type="PANTHER" id="PTHR43166:SF4">
    <property type="entry name" value="PHOSPHONATES IMPORT ATP-BINDING PROTEIN PHNC"/>
    <property type="match status" value="1"/>
</dbReference>
<dbReference type="Proteomes" id="UP000054623">
    <property type="component" value="Unassembled WGS sequence"/>
</dbReference>